<organism evidence="2 3">
    <name type="scientific">Thalictrum thalictroides</name>
    <name type="common">Rue-anemone</name>
    <name type="synonym">Anemone thalictroides</name>
    <dbReference type="NCBI Taxonomy" id="46969"/>
    <lineage>
        <taxon>Eukaryota</taxon>
        <taxon>Viridiplantae</taxon>
        <taxon>Streptophyta</taxon>
        <taxon>Embryophyta</taxon>
        <taxon>Tracheophyta</taxon>
        <taxon>Spermatophyta</taxon>
        <taxon>Magnoliopsida</taxon>
        <taxon>Ranunculales</taxon>
        <taxon>Ranunculaceae</taxon>
        <taxon>Thalictroideae</taxon>
        <taxon>Thalictrum</taxon>
    </lineage>
</organism>
<dbReference type="InterPro" id="IPR026960">
    <property type="entry name" value="RVT-Znf"/>
</dbReference>
<keyword evidence="3" id="KW-1185">Reference proteome</keyword>
<protein>
    <recommendedName>
        <fullName evidence="1">Reverse transcriptase zinc-binding domain-containing protein</fullName>
    </recommendedName>
</protein>
<sequence>MVANNSIEWDLRLRRRVYEWELVHLTDLNTKLAPVVYEEGKDLWRWKWHMSGNFTVKSMYRQLTLGLLTSPSFFPKKLIWNLEAPLKIKIFLWSPIHGRTLTVDNLNK</sequence>
<accession>A0A7J6VJ53</accession>
<dbReference type="EMBL" id="JABWDY010031616">
    <property type="protein sequence ID" value="KAF5184771.1"/>
    <property type="molecule type" value="Genomic_DNA"/>
</dbReference>
<gene>
    <name evidence="2" type="ORF">FRX31_025639</name>
</gene>
<dbReference type="Pfam" id="PF13966">
    <property type="entry name" value="zf-RVT"/>
    <property type="match status" value="1"/>
</dbReference>
<reference evidence="2 3" key="1">
    <citation type="submission" date="2020-06" db="EMBL/GenBank/DDBJ databases">
        <title>Transcriptomic and genomic resources for Thalictrum thalictroides and T. hernandezii: Facilitating candidate gene discovery in an emerging model plant lineage.</title>
        <authorList>
            <person name="Arias T."/>
            <person name="Riano-Pachon D.M."/>
            <person name="Di Stilio V.S."/>
        </authorList>
    </citation>
    <scope>NUCLEOTIDE SEQUENCE [LARGE SCALE GENOMIC DNA]</scope>
    <source>
        <strain evidence="3">cv. WT478/WT964</strain>
        <tissue evidence="2">Leaves</tissue>
    </source>
</reference>
<evidence type="ECO:0000259" key="1">
    <source>
        <dbReference type="Pfam" id="PF13966"/>
    </source>
</evidence>
<feature type="domain" description="Reverse transcriptase zinc-binding" evidence="1">
    <location>
        <begin position="54"/>
        <end position="108"/>
    </location>
</feature>
<comment type="caution">
    <text evidence="2">The sequence shown here is derived from an EMBL/GenBank/DDBJ whole genome shotgun (WGS) entry which is preliminary data.</text>
</comment>
<dbReference type="Proteomes" id="UP000554482">
    <property type="component" value="Unassembled WGS sequence"/>
</dbReference>
<evidence type="ECO:0000313" key="3">
    <source>
        <dbReference type="Proteomes" id="UP000554482"/>
    </source>
</evidence>
<name>A0A7J6VJ53_THATH</name>
<dbReference type="PANTHER" id="PTHR36617:SF5">
    <property type="entry name" value="OS05G0421675 PROTEIN"/>
    <property type="match status" value="1"/>
</dbReference>
<proteinExistence type="predicted"/>
<dbReference type="AlphaFoldDB" id="A0A7J6VJ53"/>
<evidence type="ECO:0000313" key="2">
    <source>
        <dbReference type="EMBL" id="KAF5184771.1"/>
    </source>
</evidence>
<dbReference type="OrthoDB" id="693418at2759"/>
<dbReference type="PANTHER" id="PTHR36617">
    <property type="entry name" value="PROTEIN, PUTATIVE-RELATED"/>
    <property type="match status" value="1"/>
</dbReference>